<dbReference type="PRINTS" id="PR00032">
    <property type="entry name" value="HTHARAC"/>
</dbReference>
<accession>A0AA42DKP3</accession>
<dbReference type="InterPro" id="IPR018060">
    <property type="entry name" value="HTH_AraC"/>
</dbReference>
<evidence type="ECO:0000256" key="3">
    <source>
        <dbReference type="ARBA" id="ARBA00023163"/>
    </source>
</evidence>
<keyword evidence="2" id="KW-0238">DNA-binding</keyword>
<dbReference type="Gene3D" id="1.10.10.60">
    <property type="entry name" value="Homeodomain-like"/>
    <property type="match status" value="2"/>
</dbReference>
<evidence type="ECO:0000313" key="6">
    <source>
        <dbReference type="Proteomes" id="UP001169242"/>
    </source>
</evidence>
<sequence>MTTSTSSKRTVIDYTTIDPFFNFKLGKVCHNMANTPLEEHTHPNGIEITYFVRGEQVYTIDQTSYTIKSDEMFITFPNELHSSGQHPKDKSLFYYLIIDKDLISKLLFDPLESKHLLDSLLQIENRVFKVSTTLASLFEELLSYSTSSSPYIKTRIHALLNHILLTIAETNQAHISYEDTSMPEVLSYIEQHLDENITLEHLAQIANLSEGRFKTKFRQDIGMPPREYILREKIKRAKELLEDDVLSITDISYMLSFSSSQYFSTVFKRFTSISPLEYRLNLQNAPNL</sequence>
<protein>
    <submittedName>
        <fullName evidence="5">AraC family transcriptional regulator</fullName>
    </submittedName>
</protein>
<evidence type="ECO:0000256" key="1">
    <source>
        <dbReference type="ARBA" id="ARBA00023015"/>
    </source>
</evidence>
<proteinExistence type="predicted"/>
<name>A0AA42DKP3_9FIRM</name>
<dbReference type="Pfam" id="PF02311">
    <property type="entry name" value="AraC_binding"/>
    <property type="match status" value="1"/>
</dbReference>
<gene>
    <name evidence="5" type="ORF">PBV87_04395</name>
</gene>
<dbReference type="Gene3D" id="2.60.120.10">
    <property type="entry name" value="Jelly Rolls"/>
    <property type="match status" value="1"/>
</dbReference>
<evidence type="ECO:0000313" key="5">
    <source>
        <dbReference type="EMBL" id="MDA3730740.1"/>
    </source>
</evidence>
<dbReference type="PANTHER" id="PTHR43280">
    <property type="entry name" value="ARAC-FAMILY TRANSCRIPTIONAL REGULATOR"/>
    <property type="match status" value="1"/>
</dbReference>
<dbReference type="SUPFAM" id="SSF46689">
    <property type="entry name" value="Homeodomain-like"/>
    <property type="match status" value="2"/>
</dbReference>
<reference evidence="5" key="1">
    <citation type="journal article" date="2023" name="Int. J. Syst. Evol. Microbiol.">
        <title>&lt;i&gt;Holtiella tumoricola&lt;/i&gt; gen. nov. sp. nov., isolated from a human clinical sample.</title>
        <authorList>
            <person name="Allen-Vercoe E."/>
            <person name="Daigneault M.C."/>
            <person name="Vancuren S.J."/>
            <person name="Cochrane K."/>
            <person name="O'Neal L.L."/>
            <person name="Sankaranarayanan K."/>
            <person name="Lawson P.A."/>
        </authorList>
    </citation>
    <scope>NUCLEOTIDE SEQUENCE</scope>
    <source>
        <strain evidence="5">CC70A</strain>
    </source>
</reference>
<dbReference type="InterPro" id="IPR037923">
    <property type="entry name" value="HTH-like"/>
</dbReference>
<dbReference type="InterPro" id="IPR003313">
    <property type="entry name" value="AraC-bd"/>
</dbReference>
<organism evidence="5 6">
    <name type="scientific">Holtiella tumoricola</name>
    <dbReference type="NCBI Taxonomy" id="3018743"/>
    <lineage>
        <taxon>Bacteria</taxon>
        <taxon>Bacillati</taxon>
        <taxon>Bacillota</taxon>
        <taxon>Clostridia</taxon>
        <taxon>Lachnospirales</taxon>
        <taxon>Cellulosilyticaceae</taxon>
        <taxon>Holtiella</taxon>
    </lineage>
</organism>
<dbReference type="GO" id="GO:0003700">
    <property type="term" value="F:DNA-binding transcription factor activity"/>
    <property type="evidence" value="ECO:0007669"/>
    <property type="project" value="InterPro"/>
</dbReference>
<comment type="caution">
    <text evidence="5">The sequence shown here is derived from an EMBL/GenBank/DDBJ whole genome shotgun (WGS) entry which is preliminary data.</text>
</comment>
<dbReference type="InterPro" id="IPR014710">
    <property type="entry name" value="RmlC-like_jellyroll"/>
</dbReference>
<dbReference type="PROSITE" id="PS01124">
    <property type="entry name" value="HTH_ARAC_FAMILY_2"/>
    <property type="match status" value="1"/>
</dbReference>
<dbReference type="SMART" id="SM00342">
    <property type="entry name" value="HTH_ARAC"/>
    <property type="match status" value="1"/>
</dbReference>
<dbReference type="PANTHER" id="PTHR43280:SF28">
    <property type="entry name" value="HTH-TYPE TRANSCRIPTIONAL ACTIVATOR RHAS"/>
    <property type="match status" value="1"/>
</dbReference>
<dbReference type="Proteomes" id="UP001169242">
    <property type="component" value="Unassembled WGS sequence"/>
</dbReference>
<feature type="domain" description="HTH araC/xylS-type" evidence="4">
    <location>
        <begin position="183"/>
        <end position="281"/>
    </location>
</feature>
<dbReference type="Pfam" id="PF12833">
    <property type="entry name" value="HTH_18"/>
    <property type="match status" value="1"/>
</dbReference>
<dbReference type="AlphaFoldDB" id="A0AA42DKP3"/>
<dbReference type="InterPro" id="IPR020449">
    <property type="entry name" value="Tscrpt_reg_AraC-type_HTH"/>
</dbReference>
<dbReference type="EMBL" id="JAQIFT010000016">
    <property type="protein sequence ID" value="MDA3730740.1"/>
    <property type="molecule type" value="Genomic_DNA"/>
</dbReference>
<evidence type="ECO:0000256" key="2">
    <source>
        <dbReference type="ARBA" id="ARBA00023125"/>
    </source>
</evidence>
<keyword evidence="6" id="KW-1185">Reference proteome</keyword>
<dbReference type="SUPFAM" id="SSF51215">
    <property type="entry name" value="Regulatory protein AraC"/>
    <property type="match status" value="1"/>
</dbReference>
<keyword evidence="1" id="KW-0805">Transcription regulation</keyword>
<dbReference type="GO" id="GO:0043565">
    <property type="term" value="F:sequence-specific DNA binding"/>
    <property type="evidence" value="ECO:0007669"/>
    <property type="project" value="InterPro"/>
</dbReference>
<evidence type="ECO:0000259" key="4">
    <source>
        <dbReference type="PROSITE" id="PS01124"/>
    </source>
</evidence>
<keyword evidence="3" id="KW-0804">Transcription</keyword>
<dbReference type="InterPro" id="IPR009057">
    <property type="entry name" value="Homeodomain-like_sf"/>
</dbReference>
<dbReference type="RefSeq" id="WP_271011279.1">
    <property type="nucleotide sequence ID" value="NZ_JAQIFT010000016.1"/>
</dbReference>